<evidence type="ECO:0000313" key="1">
    <source>
        <dbReference type="EMBL" id="CEK70648.1"/>
    </source>
</evidence>
<sequence length="88" mass="9750">KKATGSTLKVIKLRFLKFLSKSKALSLSCYLLTHAHPHISWHSPNTRAHSVTVPATCPLTSTHFPPFHGSNSEIQTSVLRCEPSEQDL</sequence>
<name>A0A0B6ZS40_9EUPU</name>
<feature type="non-terminal residue" evidence="2">
    <location>
        <position position="1"/>
    </location>
</feature>
<gene>
    <name evidence="2" type="primary">ORF75089</name>
    <name evidence="1" type="synonym">ORF75071</name>
    <name evidence="3" type="synonym">ORF75102</name>
    <name evidence="4" type="synonym">ORF75108</name>
</gene>
<protein>
    <submittedName>
        <fullName evidence="2">Uncharacterized protein</fullName>
    </submittedName>
</protein>
<reference evidence="2" key="1">
    <citation type="submission" date="2014-12" db="EMBL/GenBank/DDBJ databases">
        <title>Insight into the proteome of Arion vulgaris.</title>
        <authorList>
            <person name="Aradska J."/>
            <person name="Bulat T."/>
            <person name="Smidak R."/>
            <person name="Sarate P."/>
            <person name="Gangsoo J."/>
            <person name="Sialana F."/>
            <person name="Bilban M."/>
            <person name="Lubec G."/>
        </authorList>
    </citation>
    <scope>NUCLEOTIDE SEQUENCE</scope>
    <source>
        <tissue evidence="2">Skin</tissue>
    </source>
</reference>
<proteinExistence type="predicted"/>
<evidence type="ECO:0000313" key="4">
    <source>
        <dbReference type="EMBL" id="CEK70655.1"/>
    </source>
</evidence>
<organism evidence="2">
    <name type="scientific">Arion vulgaris</name>
    <dbReference type="NCBI Taxonomy" id="1028688"/>
    <lineage>
        <taxon>Eukaryota</taxon>
        <taxon>Metazoa</taxon>
        <taxon>Spiralia</taxon>
        <taxon>Lophotrochozoa</taxon>
        <taxon>Mollusca</taxon>
        <taxon>Gastropoda</taxon>
        <taxon>Heterobranchia</taxon>
        <taxon>Euthyneura</taxon>
        <taxon>Panpulmonata</taxon>
        <taxon>Eupulmonata</taxon>
        <taxon>Stylommatophora</taxon>
        <taxon>Helicina</taxon>
        <taxon>Arionoidea</taxon>
        <taxon>Arionidae</taxon>
        <taxon>Arion</taxon>
    </lineage>
</organism>
<evidence type="ECO:0000313" key="3">
    <source>
        <dbReference type="EMBL" id="CEK70654.1"/>
    </source>
</evidence>
<dbReference type="AlphaFoldDB" id="A0A0B6ZS40"/>
<dbReference type="EMBL" id="HACG01023783">
    <property type="protein sequence ID" value="CEK70648.1"/>
    <property type="molecule type" value="Transcribed_RNA"/>
</dbReference>
<dbReference type="EMBL" id="HACG01023789">
    <property type="protein sequence ID" value="CEK70654.1"/>
    <property type="molecule type" value="Transcribed_RNA"/>
</dbReference>
<dbReference type="EMBL" id="HACG01023786">
    <property type="protein sequence ID" value="CEK70651.1"/>
    <property type="molecule type" value="Transcribed_RNA"/>
</dbReference>
<evidence type="ECO:0000313" key="2">
    <source>
        <dbReference type="EMBL" id="CEK70651.1"/>
    </source>
</evidence>
<accession>A0A0B6ZS40</accession>
<dbReference type="EMBL" id="HACG01023790">
    <property type="protein sequence ID" value="CEK70655.1"/>
    <property type="molecule type" value="Transcribed_RNA"/>
</dbReference>